<dbReference type="Proteomes" id="UP000322667">
    <property type="component" value="Chromosome A06"/>
</dbReference>
<dbReference type="EMBL" id="CM017615">
    <property type="protein sequence ID" value="TYI22540.1"/>
    <property type="molecule type" value="Genomic_DNA"/>
</dbReference>
<gene>
    <name evidence="1" type="ORF">ES332_A06G110700v1</name>
</gene>
<protein>
    <submittedName>
        <fullName evidence="1">Uncharacterized protein</fullName>
    </submittedName>
</protein>
<name>A0A5D2Q4Y3_GOSTO</name>
<evidence type="ECO:0000313" key="2">
    <source>
        <dbReference type="Proteomes" id="UP000322667"/>
    </source>
</evidence>
<evidence type="ECO:0000313" key="1">
    <source>
        <dbReference type="EMBL" id="TYI22540.1"/>
    </source>
</evidence>
<accession>A0A5D2Q4Y3</accession>
<proteinExistence type="predicted"/>
<reference evidence="1 2" key="1">
    <citation type="submission" date="2019-07" db="EMBL/GenBank/DDBJ databases">
        <title>WGS assembly of Gossypium tomentosum.</title>
        <authorList>
            <person name="Chen Z.J."/>
            <person name="Sreedasyam A."/>
            <person name="Ando A."/>
            <person name="Song Q."/>
            <person name="De L."/>
            <person name="Hulse-Kemp A."/>
            <person name="Ding M."/>
            <person name="Ye W."/>
            <person name="Kirkbride R."/>
            <person name="Jenkins J."/>
            <person name="Plott C."/>
            <person name="Lovell J."/>
            <person name="Lin Y.-M."/>
            <person name="Vaughn R."/>
            <person name="Liu B."/>
            <person name="Li W."/>
            <person name="Simpson S."/>
            <person name="Scheffler B."/>
            <person name="Saski C."/>
            <person name="Grover C."/>
            <person name="Hu G."/>
            <person name="Conover J."/>
            <person name="Carlson J."/>
            <person name="Shu S."/>
            <person name="Boston L."/>
            <person name="Williams M."/>
            <person name="Peterson D."/>
            <person name="Mcgee K."/>
            <person name="Jones D."/>
            <person name="Wendel J."/>
            <person name="Stelly D."/>
            <person name="Grimwood J."/>
            <person name="Schmutz J."/>
        </authorList>
    </citation>
    <scope>NUCLEOTIDE SEQUENCE [LARGE SCALE GENOMIC DNA]</scope>
    <source>
        <strain evidence="1">7179.01</strain>
    </source>
</reference>
<sequence>MKQRRSLFPPKPSLKAYFHSKILISNFDFDGGDKDLVMHLRRSGRTEKRPW</sequence>
<keyword evidence="2" id="KW-1185">Reference proteome</keyword>
<dbReference type="AlphaFoldDB" id="A0A5D2Q4Y3"/>
<organism evidence="1 2">
    <name type="scientific">Gossypium tomentosum</name>
    <name type="common">Hawaiian cotton</name>
    <name type="synonym">Gossypium sandvicense</name>
    <dbReference type="NCBI Taxonomy" id="34277"/>
    <lineage>
        <taxon>Eukaryota</taxon>
        <taxon>Viridiplantae</taxon>
        <taxon>Streptophyta</taxon>
        <taxon>Embryophyta</taxon>
        <taxon>Tracheophyta</taxon>
        <taxon>Spermatophyta</taxon>
        <taxon>Magnoliopsida</taxon>
        <taxon>eudicotyledons</taxon>
        <taxon>Gunneridae</taxon>
        <taxon>Pentapetalae</taxon>
        <taxon>rosids</taxon>
        <taxon>malvids</taxon>
        <taxon>Malvales</taxon>
        <taxon>Malvaceae</taxon>
        <taxon>Malvoideae</taxon>
        <taxon>Gossypium</taxon>
    </lineage>
</organism>